<dbReference type="GO" id="GO:0016020">
    <property type="term" value="C:membrane"/>
    <property type="evidence" value="ECO:0007669"/>
    <property type="project" value="UniProtKB-SubCell"/>
</dbReference>
<feature type="transmembrane region" description="Helical" evidence="5">
    <location>
        <begin position="216"/>
        <end position="233"/>
    </location>
</feature>
<keyword evidence="4 5" id="KW-0472">Membrane</keyword>
<feature type="transmembrane region" description="Helical" evidence="5">
    <location>
        <begin position="239"/>
        <end position="265"/>
    </location>
</feature>
<dbReference type="GO" id="GO:0022857">
    <property type="term" value="F:transmembrane transporter activity"/>
    <property type="evidence" value="ECO:0007669"/>
    <property type="project" value="InterPro"/>
</dbReference>
<dbReference type="Pfam" id="PF07690">
    <property type="entry name" value="MFS_1"/>
    <property type="match status" value="1"/>
</dbReference>
<feature type="transmembrane region" description="Helical" evidence="5">
    <location>
        <begin position="373"/>
        <end position="392"/>
    </location>
</feature>
<feature type="transmembrane region" description="Helical" evidence="5">
    <location>
        <begin position="72"/>
        <end position="93"/>
    </location>
</feature>
<evidence type="ECO:0000256" key="2">
    <source>
        <dbReference type="ARBA" id="ARBA00022692"/>
    </source>
</evidence>
<dbReference type="InterPro" id="IPR036259">
    <property type="entry name" value="MFS_trans_sf"/>
</dbReference>
<evidence type="ECO:0000256" key="5">
    <source>
        <dbReference type="SAM" id="Phobius"/>
    </source>
</evidence>
<accession>A0A7T4DIY2</accession>
<evidence type="ECO:0000256" key="4">
    <source>
        <dbReference type="ARBA" id="ARBA00023136"/>
    </source>
</evidence>
<dbReference type="RefSeq" id="WP_198499019.1">
    <property type="nucleotide sequence ID" value="NZ_CP065989.1"/>
</dbReference>
<name>A0A7T4DIY2_9MICO</name>
<dbReference type="PANTHER" id="PTHR23514">
    <property type="entry name" value="BYPASS OF STOP CODON PROTEIN 6"/>
    <property type="match status" value="1"/>
</dbReference>
<dbReference type="Gene3D" id="1.20.1250.20">
    <property type="entry name" value="MFS general substrate transporter like domains"/>
    <property type="match status" value="2"/>
</dbReference>
<feature type="transmembrane region" description="Helical" evidence="5">
    <location>
        <begin position="344"/>
        <end position="367"/>
    </location>
</feature>
<evidence type="ECO:0000313" key="6">
    <source>
        <dbReference type="EMBL" id="QQB13866.1"/>
    </source>
</evidence>
<feature type="transmembrane region" description="Helical" evidence="5">
    <location>
        <begin position="165"/>
        <end position="185"/>
    </location>
</feature>
<dbReference type="CDD" id="cd17393">
    <property type="entry name" value="MFS_MosC_like"/>
    <property type="match status" value="1"/>
</dbReference>
<dbReference type="InterPro" id="IPR011701">
    <property type="entry name" value="MFS"/>
</dbReference>
<feature type="transmembrane region" description="Helical" evidence="5">
    <location>
        <begin position="139"/>
        <end position="159"/>
    </location>
</feature>
<feature type="transmembrane region" description="Helical" evidence="5">
    <location>
        <begin position="311"/>
        <end position="332"/>
    </location>
</feature>
<feature type="transmembrane region" description="Helical" evidence="5">
    <location>
        <begin position="12"/>
        <end position="33"/>
    </location>
</feature>
<dbReference type="InterPro" id="IPR051788">
    <property type="entry name" value="MFS_Transporter"/>
</dbReference>
<evidence type="ECO:0000256" key="1">
    <source>
        <dbReference type="ARBA" id="ARBA00004141"/>
    </source>
</evidence>
<dbReference type="AlphaFoldDB" id="A0A7T4DIY2"/>
<feature type="transmembrane region" description="Helical" evidence="5">
    <location>
        <begin position="286"/>
        <end position="305"/>
    </location>
</feature>
<sequence length="400" mass="40459">MGQRSTPGFAGVAGAGIYFSSNGAAFAALLPWYPLLITRLGLSAWEFGLVVASFAVGAIASSILPARLIGRFGANAVVVGGTVLLVAFVALTGWSTSGWMMAGCLFLVGVCDAIVDVAQNVVGIGVQENRSRIILSSMHALWSLGGLLSGALATAAAAAGMDIRLHLLLVAVGCLVLVIVGRWLIGGEGRQWGRHIIDDAEAARAPAPGPGRKRRILIAALPLAIVAVCGTAVEDIANNWAALAAVDIAGLPVTMAGIGFSIVIGSQCVGRFTGDVLVGRFGAGRIARLGGVLIALGGLGAATAVEPVQLLVSLAALGYGSATLVPGALSAASRLPGAGRAAGVTLVNWIMRIGFMATSPLVGVIATATNLRWGLGLLVVIGAATVVFAGRFDGERQRED</sequence>
<reference evidence="6 7" key="1">
    <citation type="submission" date="2020-12" db="EMBL/GenBank/DDBJ databases">
        <title>FDA dAtabase for Regulatory Grade micrObial Sequences (FDA-ARGOS): Supporting development and validation of Infectious Disease Dx tests.</title>
        <authorList>
            <person name="Sproer C."/>
            <person name="Gronow S."/>
            <person name="Severitt S."/>
            <person name="Schroder I."/>
            <person name="Tallon L."/>
            <person name="Sadzewicz L."/>
            <person name="Zhao X."/>
            <person name="Boylan J."/>
            <person name="Ott S."/>
            <person name="Bowen H."/>
            <person name="Vavikolanu K."/>
            <person name="Mehta A."/>
            <person name="Aluvathingal J."/>
            <person name="Nadendla S."/>
            <person name="Lowell S."/>
            <person name="Myers T."/>
            <person name="Yan Y."/>
            <person name="Sichtig H."/>
        </authorList>
    </citation>
    <scope>NUCLEOTIDE SEQUENCE [LARGE SCALE GENOMIC DNA]</scope>
    <source>
        <strain evidence="6 7">FDAARGOS_990</strain>
    </source>
</reference>
<comment type="subcellular location">
    <subcellularLocation>
        <location evidence="1">Membrane</location>
        <topology evidence="1">Multi-pass membrane protein</topology>
    </subcellularLocation>
</comment>
<gene>
    <name evidence="6" type="ORF">I6H47_13925</name>
</gene>
<keyword evidence="2 5" id="KW-0812">Transmembrane</keyword>
<dbReference type="PANTHER" id="PTHR23514:SF13">
    <property type="entry name" value="INNER MEMBRANE PROTEIN YBJJ"/>
    <property type="match status" value="1"/>
</dbReference>
<evidence type="ECO:0000256" key="3">
    <source>
        <dbReference type="ARBA" id="ARBA00022989"/>
    </source>
</evidence>
<organism evidence="6 7">
    <name type="scientific">Brevibacterium casei</name>
    <dbReference type="NCBI Taxonomy" id="33889"/>
    <lineage>
        <taxon>Bacteria</taxon>
        <taxon>Bacillati</taxon>
        <taxon>Actinomycetota</taxon>
        <taxon>Actinomycetes</taxon>
        <taxon>Micrococcales</taxon>
        <taxon>Brevibacteriaceae</taxon>
        <taxon>Brevibacterium</taxon>
    </lineage>
</organism>
<feature type="transmembrane region" description="Helical" evidence="5">
    <location>
        <begin position="45"/>
        <end position="65"/>
    </location>
</feature>
<proteinExistence type="predicted"/>
<dbReference type="EMBL" id="CP065989">
    <property type="protein sequence ID" value="QQB13866.1"/>
    <property type="molecule type" value="Genomic_DNA"/>
</dbReference>
<dbReference type="Proteomes" id="UP000595374">
    <property type="component" value="Chromosome"/>
</dbReference>
<keyword evidence="3 5" id="KW-1133">Transmembrane helix</keyword>
<protein>
    <submittedName>
        <fullName evidence="6">MFS transporter</fullName>
    </submittedName>
</protein>
<evidence type="ECO:0000313" key="7">
    <source>
        <dbReference type="Proteomes" id="UP000595374"/>
    </source>
</evidence>
<feature type="transmembrane region" description="Helical" evidence="5">
    <location>
        <begin position="99"/>
        <end position="118"/>
    </location>
</feature>
<dbReference type="SUPFAM" id="SSF103473">
    <property type="entry name" value="MFS general substrate transporter"/>
    <property type="match status" value="1"/>
</dbReference>